<comment type="caution">
    <text evidence="1">The sequence shown here is derived from an EMBL/GenBank/DDBJ whole genome shotgun (WGS) entry which is preliminary data.</text>
</comment>
<sequence>MAIWQYSFVIVPDTISNREFLCVSKWQAIVNYNFWYMYKYEINKFNEIEKILPKGESWHDEVIIFGDVTSNCITLVEEEKVIAEMSIRLDLRTDYPNLLNKLSTLACLSNVLLVAEDGFIAEINSDTIAAHVSANNHLDKFNDIHNPD</sequence>
<dbReference type="RefSeq" id="WP_191005642.1">
    <property type="nucleotide sequence ID" value="NZ_JACXAD010000013.1"/>
</dbReference>
<evidence type="ECO:0000313" key="1">
    <source>
        <dbReference type="EMBL" id="MBD2768834.1"/>
    </source>
</evidence>
<keyword evidence="2" id="KW-1185">Reference proteome</keyword>
<proteinExistence type="predicted"/>
<gene>
    <name evidence="1" type="ORF">IC235_13140</name>
</gene>
<accession>A0A927GK57</accession>
<reference evidence="1" key="1">
    <citation type="submission" date="2020-09" db="EMBL/GenBank/DDBJ databases">
        <authorList>
            <person name="Kim M.K."/>
        </authorList>
    </citation>
    <scope>NUCLEOTIDE SEQUENCE</scope>
    <source>
        <strain evidence="1">BT664</strain>
    </source>
</reference>
<protein>
    <submittedName>
        <fullName evidence="1">Uncharacterized protein</fullName>
    </submittedName>
</protein>
<dbReference type="AlphaFoldDB" id="A0A927GK57"/>
<organism evidence="1 2">
    <name type="scientific">Hymenobacter montanus</name>
    <dbReference type="NCBI Taxonomy" id="2771359"/>
    <lineage>
        <taxon>Bacteria</taxon>
        <taxon>Pseudomonadati</taxon>
        <taxon>Bacteroidota</taxon>
        <taxon>Cytophagia</taxon>
        <taxon>Cytophagales</taxon>
        <taxon>Hymenobacteraceae</taxon>
        <taxon>Hymenobacter</taxon>
    </lineage>
</organism>
<dbReference type="EMBL" id="JACXAD010000013">
    <property type="protein sequence ID" value="MBD2768834.1"/>
    <property type="molecule type" value="Genomic_DNA"/>
</dbReference>
<evidence type="ECO:0000313" key="2">
    <source>
        <dbReference type="Proteomes" id="UP000612233"/>
    </source>
</evidence>
<dbReference type="Proteomes" id="UP000612233">
    <property type="component" value="Unassembled WGS sequence"/>
</dbReference>
<name>A0A927GK57_9BACT</name>